<dbReference type="EMBL" id="PGFB01000002">
    <property type="protein sequence ID" value="PJJ63595.1"/>
    <property type="molecule type" value="Genomic_DNA"/>
</dbReference>
<proteinExistence type="predicted"/>
<comment type="caution">
    <text evidence="2">The sequence shown here is derived from an EMBL/GenBank/DDBJ whole genome shotgun (WGS) entry which is preliminary data.</text>
</comment>
<dbReference type="AlphaFoldDB" id="A0A2M9BZS6"/>
<name>A0A2M9BZS6_9MICO</name>
<dbReference type="InterPro" id="IPR029057">
    <property type="entry name" value="PRTase-like"/>
</dbReference>
<evidence type="ECO:0000313" key="2">
    <source>
        <dbReference type="EMBL" id="PJJ63595.1"/>
    </source>
</evidence>
<feature type="region of interest" description="Disordered" evidence="1">
    <location>
        <begin position="1"/>
        <end position="20"/>
    </location>
</feature>
<dbReference type="Proteomes" id="UP000230161">
    <property type="component" value="Unassembled WGS sequence"/>
</dbReference>
<sequence length="187" mass="19312">MSDPAAHGTHPRGSGEADRARKLRELADDLSASRGAAADPESIAADWLTRPGVLRRLAGLLATGISPETDRVVAIGAGAAVLGCAVSLASGLPFVAIAHDGPSAADDGPSLTVFGRVRPSETIAILSLFDEAYDDVRSHLVESDVVVSGRQVVLVPHSTANARGAHDPGSLFALDDAQHITPRKEET</sequence>
<dbReference type="Gene3D" id="3.40.50.2020">
    <property type="match status" value="1"/>
</dbReference>
<keyword evidence="3" id="KW-1185">Reference proteome</keyword>
<gene>
    <name evidence="2" type="ORF">CLV54_1265</name>
</gene>
<protein>
    <submittedName>
        <fullName evidence="2">Uncharacterized protein</fullName>
    </submittedName>
</protein>
<organism evidence="2 3">
    <name type="scientific">Compostimonas suwonensis</name>
    <dbReference type="NCBI Taxonomy" id="1048394"/>
    <lineage>
        <taxon>Bacteria</taxon>
        <taxon>Bacillati</taxon>
        <taxon>Actinomycetota</taxon>
        <taxon>Actinomycetes</taxon>
        <taxon>Micrococcales</taxon>
        <taxon>Microbacteriaceae</taxon>
        <taxon>Compostimonas</taxon>
    </lineage>
</organism>
<reference evidence="2 3" key="1">
    <citation type="submission" date="2017-11" db="EMBL/GenBank/DDBJ databases">
        <title>Genomic Encyclopedia of Archaeal and Bacterial Type Strains, Phase II (KMG-II): From Individual Species to Whole Genera.</title>
        <authorList>
            <person name="Goeker M."/>
        </authorList>
    </citation>
    <scope>NUCLEOTIDE SEQUENCE [LARGE SCALE GENOMIC DNA]</scope>
    <source>
        <strain evidence="2 3">DSM 25625</strain>
    </source>
</reference>
<evidence type="ECO:0000313" key="3">
    <source>
        <dbReference type="Proteomes" id="UP000230161"/>
    </source>
</evidence>
<dbReference type="RefSeq" id="WP_157802831.1">
    <property type="nucleotide sequence ID" value="NZ_PGFB01000002.1"/>
</dbReference>
<evidence type="ECO:0000256" key="1">
    <source>
        <dbReference type="SAM" id="MobiDB-lite"/>
    </source>
</evidence>
<dbReference type="OrthoDB" id="5184768at2"/>
<accession>A0A2M9BZS6</accession>